<sequence>METPSTSFFVIAVQPLVVPGILQILSLDQSDLLAANQFKVMYGLADNLRSSLCRRQKLIDGIVN</sequence>
<gene>
    <name evidence="1" type="ORF">KP509_19G062600</name>
</gene>
<keyword evidence="2" id="KW-1185">Reference proteome</keyword>
<evidence type="ECO:0000313" key="2">
    <source>
        <dbReference type="Proteomes" id="UP000825935"/>
    </source>
</evidence>
<reference evidence="1" key="1">
    <citation type="submission" date="2021-08" db="EMBL/GenBank/DDBJ databases">
        <title>WGS assembly of Ceratopteris richardii.</title>
        <authorList>
            <person name="Marchant D.B."/>
            <person name="Chen G."/>
            <person name="Jenkins J."/>
            <person name="Shu S."/>
            <person name="Leebens-Mack J."/>
            <person name="Grimwood J."/>
            <person name="Schmutz J."/>
            <person name="Soltis P."/>
            <person name="Soltis D."/>
            <person name="Chen Z.-H."/>
        </authorList>
    </citation>
    <scope>NUCLEOTIDE SEQUENCE</scope>
    <source>
        <strain evidence="1">Whitten #5841</strain>
        <tissue evidence="1">Leaf</tissue>
    </source>
</reference>
<dbReference type="EMBL" id="CM035424">
    <property type="protein sequence ID" value="KAH7352766.1"/>
    <property type="molecule type" value="Genomic_DNA"/>
</dbReference>
<proteinExistence type="predicted"/>
<protein>
    <submittedName>
        <fullName evidence="1">Uncharacterized protein</fullName>
    </submittedName>
</protein>
<organism evidence="1 2">
    <name type="scientific">Ceratopteris richardii</name>
    <name type="common">Triangle waterfern</name>
    <dbReference type="NCBI Taxonomy" id="49495"/>
    <lineage>
        <taxon>Eukaryota</taxon>
        <taxon>Viridiplantae</taxon>
        <taxon>Streptophyta</taxon>
        <taxon>Embryophyta</taxon>
        <taxon>Tracheophyta</taxon>
        <taxon>Polypodiopsida</taxon>
        <taxon>Polypodiidae</taxon>
        <taxon>Polypodiales</taxon>
        <taxon>Pteridineae</taxon>
        <taxon>Pteridaceae</taxon>
        <taxon>Parkerioideae</taxon>
        <taxon>Ceratopteris</taxon>
    </lineage>
</organism>
<comment type="caution">
    <text evidence="1">The sequence shown here is derived from an EMBL/GenBank/DDBJ whole genome shotgun (WGS) entry which is preliminary data.</text>
</comment>
<accession>A0A8T2SKR7</accession>
<name>A0A8T2SKR7_CERRI</name>
<dbReference type="AlphaFoldDB" id="A0A8T2SKR7"/>
<dbReference type="Proteomes" id="UP000825935">
    <property type="component" value="Chromosome 19"/>
</dbReference>
<evidence type="ECO:0000313" key="1">
    <source>
        <dbReference type="EMBL" id="KAH7352766.1"/>
    </source>
</evidence>